<evidence type="ECO:0000256" key="1">
    <source>
        <dbReference type="SAM" id="Phobius"/>
    </source>
</evidence>
<proteinExistence type="predicted"/>
<reference evidence="5 6" key="1">
    <citation type="journal article" date="2016" name="Int. J. Syst. Evol. Microbiol.">
        <title>Oceanobacillus halophilus sp. nov., a novel moderately halophilic bacterium from a hypersaline lake.</title>
        <authorList>
            <person name="Amoozegar M.A."/>
            <person name="Bagheri M."/>
            <person name="Makhdoumi A."/>
            <person name="Nikou M.M."/>
            <person name="Fazeli S.A.S."/>
            <person name="Schumann P."/>
            <person name="Sproer C."/>
            <person name="Sanchez-Porro C."/>
            <person name="Ventosa A."/>
        </authorList>
    </citation>
    <scope>NUCLEOTIDE SEQUENCE [LARGE SCALE GENOMIC DNA]</scope>
    <source>
        <strain evidence="5 6">DSM 23996</strain>
    </source>
</reference>
<evidence type="ECO:0000256" key="2">
    <source>
        <dbReference type="SAM" id="SignalP"/>
    </source>
</evidence>
<dbReference type="Pfam" id="PF06030">
    <property type="entry name" value="WxLIP_PGBD"/>
    <property type="match status" value="1"/>
</dbReference>
<evidence type="ECO:0000259" key="3">
    <source>
        <dbReference type="Pfam" id="PF06030"/>
    </source>
</evidence>
<dbReference type="InterPro" id="IPR010317">
    <property type="entry name" value="WxLIP_PGBD"/>
</dbReference>
<evidence type="ECO:0000313" key="5">
    <source>
        <dbReference type="EMBL" id="RKQ31520.1"/>
    </source>
</evidence>
<organism evidence="5 6">
    <name type="scientific">Oceanobacillus halophilus</name>
    <dbReference type="NCBI Taxonomy" id="930130"/>
    <lineage>
        <taxon>Bacteria</taxon>
        <taxon>Bacillati</taxon>
        <taxon>Bacillota</taxon>
        <taxon>Bacilli</taxon>
        <taxon>Bacillales</taxon>
        <taxon>Bacillaceae</taxon>
        <taxon>Oceanobacillus</taxon>
    </lineage>
</organism>
<feature type="chain" id="PRO_5019859818" evidence="2">
    <location>
        <begin position="24"/>
        <end position="341"/>
    </location>
</feature>
<dbReference type="RefSeq" id="WP_121204951.1">
    <property type="nucleotide sequence ID" value="NZ_RBZP01000012.1"/>
</dbReference>
<feature type="signal peptide" evidence="2">
    <location>
        <begin position="1"/>
        <end position="23"/>
    </location>
</feature>
<feature type="domain" description="WxL Interacting Protein peptidoglycan binding" evidence="3">
    <location>
        <begin position="31"/>
        <end position="151"/>
    </location>
</feature>
<keyword evidence="1" id="KW-0472">Membrane</keyword>
<feature type="transmembrane region" description="Helical" evidence="1">
    <location>
        <begin position="312"/>
        <end position="334"/>
    </location>
</feature>
<keyword evidence="2" id="KW-0732">Signal</keyword>
<dbReference type="InterPro" id="IPR021759">
    <property type="entry name" value="WxLIP_HBD"/>
</dbReference>
<feature type="domain" description="WxL Interacting Protein host binding" evidence="4">
    <location>
        <begin position="160"/>
        <end position="295"/>
    </location>
</feature>
<keyword evidence="1" id="KW-0812">Transmembrane</keyword>
<protein>
    <submittedName>
        <fullName evidence="5">DUF916 and DUF3324 domain-containing protein</fullName>
    </submittedName>
</protein>
<dbReference type="AlphaFoldDB" id="A0A494ZYC0"/>
<dbReference type="Pfam" id="PF11797">
    <property type="entry name" value="WxLIP_HBD"/>
    <property type="match status" value="1"/>
</dbReference>
<keyword evidence="6" id="KW-1185">Reference proteome</keyword>
<accession>A0A494ZYC0</accession>
<dbReference type="OrthoDB" id="2148359at2"/>
<dbReference type="EMBL" id="RBZP01000012">
    <property type="protein sequence ID" value="RKQ31520.1"/>
    <property type="molecule type" value="Genomic_DNA"/>
</dbReference>
<evidence type="ECO:0000313" key="6">
    <source>
        <dbReference type="Proteomes" id="UP000269301"/>
    </source>
</evidence>
<name>A0A494ZYC0_9BACI</name>
<comment type="caution">
    <text evidence="5">The sequence shown here is derived from an EMBL/GenBank/DDBJ whole genome shotgun (WGS) entry which is preliminary data.</text>
</comment>
<sequence length="341" mass="38626">MKLLKLFLVILLVFLFSIEEATAATGERVGYSIRAIIPENQIDKKQTYFDLWMEPEQEQEIFVDIFNSSNEDAEFSVQVTNATTNRNGLIDYSNVDAIADDSLAYPMTDIAAVRDEVIHVPAGKSRTFPITLVMPKEEFDGIILGGIHVEKVMEEEADDTQGVQLKNKYAYVLGLQLRETDTEMEPNLHLKDVRPDLVNYRTAIIATIQNSEPVIVNNLNVTATVHDSSGEELKTVQAENYRMAPNSTMDFPIDWDNKGFDPGLYSLTIQASAEHQEWEWEESFEIKSEEVEELNDQAVKDVQTEKNGENIYTSYIIGGLTGIILVLIGVIIYMRMKWKKA</sequence>
<evidence type="ECO:0000259" key="4">
    <source>
        <dbReference type="Pfam" id="PF11797"/>
    </source>
</evidence>
<keyword evidence="1" id="KW-1133">Transmembrane helix</keyword>
<dbReference type="Proteomes" id="UP000269301">
    <property type="component" value="Unassembled WGS sequence"/>
</dbReference>
<gene>
    <name evidence="5" type="ORF">D8M06_13585</name>
</gene>